<name>A0ABD3Y082_SINWO</name>
<dbReference type="Gene3D" id="2.20.20.160">
    <property type="match status" value="1"/>
</dbReference>
<proteinExistence type="predicted"/>
<accession>A0ABD3Y082</accession>
<evidence type="ECO:0000313" key="1">
    <source>
        <dbReference type="EMBL" id="KAL3891876.1"/>
    </source>
</evidence>
<keyword evidence="2" id="KW-1185">Reference proteome</keyword>
<dbReference type="Proteomes" id="UP001634394">
    <property type="component" value="Unassembled WGS sequence"/>
</dbReference>
<protein>
    <submittedName>
        <fullName evidence="1">Uncharacterized protein</fullName>
    </submittedName>
</protein>
<sequence>MLMTWYWTMTLDKVIPTSSVAILTLMLFVKTTTCFKGDNQCQSNAHVCTSLMKYPDEQVFNEGPYCKCPGCTSTWQEDRQSLTWPHYERADKTVQYRFCIPIIPDRDCQLDELAVTMETETDGWSPHVREVRCACPGNMYELVGWWRHKTHLSNNTTGLWIYEYYCDKPTCETDKSLCAKVYMDKEHEMTVGYHFQCACPRGYKCPSDIEDEDKVDYSNDSRGVYVPRYCQAVFKNART</sequence>
<gene>
    <name evidence="1" type="ORF">ACJMK2_004118</name>
</gene>
<reference evidence="1 2" key="1">
    <citation type="submission" date="2024-11" db="EMBL/GenBank/DDBJ databases">
        <title>Chromosome-level genome assembly of the freshwater bivalve Anodonta woodiana.</title>
        <authorList>
            <person name="Chen X."/>
        </authorList>
    </citation>
    <scope>NUCLEOTIDE SEQUENCE [LARGE SCALE GENOMIC DNA]</scope>
    <source>
        <strain evidence="1">MN2024</strain>
        <tissue evidence="1">Gills</tissue>
    </source>
</reference>
<organism evidence="1 2">
    <name type="scientific">Sinanodonta woodiana</name>
    <name type="common">Chinese pond mussel</name>
    <name type="synonym">Anodonta woodiana</name>
    <dbReference type="NCBI Taxonomy" id="1069815"/>
    <lineage>
        <taxon>Eukaryota</taxon>
        <taxon>Metazoa</taxon>
        <taxon>Spiralia</taxon>
        <taxon>Lophotrochozoa</taxon>
        <taxon>Mollusca</taxon>
        <taxon>Bivalvia</taxon>
        <taxon>Autobranchia</taxon>
        <taxon>Heteroconchia</taxon>
        <taxon>Palaeoheterodonta</taxon>
        <taxon>Unionida</taxon>
        <taxon>Unionoidea</taxon>
        <taxon>Unionidae</taxon>
        <taxon>Unioninae</taxon>
        <taxon>Sinanodonta</taxon>
    </lineage>
</organism>
<evidence type="ECO:0000313" key="2">
    <source>
        <dbReference type="Proteomes" id="UP001634394"/>
    </source>
</evidence>
<dbReference type="EMBL" id="JBJQND010000001">
    <property type="protein sequence ID" value="KAL3891876.1"/>
    <property type="molecule type" value="Genomic_DNA"/>
</dbReference>
<dbReference type="AlphaFoldDB" id="A0ABD3Y082"/>
<comment type="caution">
    <text evidence="1">The sequence shown here is derived from an EMBL/GenBank/DDBJ whole genome shotgun (WGS) entry which is preliminary data.</text>
</comment>